<dbReference type="InterPro" id="IPR006593">
    <property type="entry name" value="Cyt_b561/ferric_Rdtase_TM"/>
</dbReference>
<evidence type="ECO:0000259" key="12">
    <source>
        <dbReference type="PROSITE" id="PS50939"/>
    </source>
</evidence>
<evidence type="ECO:0000256" key="11">
    <source>
        <dbReference type="SAM" id="Phobius"/>
    </source>
</evidence>
<keyword evidence="3" id="KW-0813">Transport</keyword>
<dbReference type="InterPro" id="IPR043205">
    <property type="entry name" value="CYB561/CYBRD1-like"/>
</dbReference>
<evidence type="ECO:0000256" key="7">
    <source>
        <dbReference type="ARBA" id="ARBA00022982"/>
    </source>
</evidence>
<dbReference type="PANTHER" id="PTHR10106:SF43">
    <property type="entry name" value="CYTOCHROME B561 FAMILY PROTEIN, EXPRESSED"/>
    <property type="match status" value="1"/>
</dbReference>
<feature type="domain" description="Cytochrome b561" evidence="12">
    <location>
        <begin position="1"/>
        <end position="64"/>
    </location>
</feature>
<evidence type="ECO:0000313" key="13">
    <source>
        <dbReference type="EMBL" id="KAF3320523.1"/>
    </source>
</evidence>
<keyword evidence="7" id="KW-0249">Electron transport</keyword>
<feature type="transmembrane region" description="Helical" evidence="11">
    <location>
        <begin position="44"/>
        <end position="65"/>
    </location>
</feature>
<comment type="cofactor">
    <cofactor evidence="1">
        <name>heme b</name>
        <dbReference type="ChEBI" id="CHEBI:60344"/>
    </cofactor>
</comment>
<evidence type="ECO:0000313" key="14">
    <source>
        <dbReference type="Proteomes" id="UP000623129"/>
    </source>
</evidence>
<keyword evidence="4" id="KW-0349">Heme</keyword>
<evidence type="ECO:0000256" key="2">
    <source>
        <dbReference type="ARBA" id="ARBA00004141"/>
    </source>
</evidence>
<evidence type="ECO:0000256" key="10">
    <source>
        <dbReference type="ARBA" id="ARBA00023136"/>
    </source>
</evidence>
<proteinExistence type="predicted"/>
<dbReference type="GO" id="GO:0016020">
    <property type="term" value="C:membrane"/>
    <property type="evidence" value="ECO:0007669"/>
    <property type="project" value="UniProtKB-SubCell"/>
</dbReference>
<dbReference type="GO" id="GO:0046872">
    <property type="term" value="F:metal ion binding"/>
    <property type="evidence" value="ECO:0007669"/>
    <property type="project" value="UniProtKB-KW"/>
</dbReference>
<keyword evidence="8 11" id="KW-1133">Transmembrane helix</keyword>
<gene>
    <name evidence="13" type="ORF">FCM35_KLT15219</name>
</gene>
<dbReference type="OrthoDB" id="907479at2759"/>
<evidence type="ECO:0000256" key="6">
    <source>
        <dbReference type="ARBA" id="ARBA00022723"/>
    </source>
</evidence>
<evidence type="ECO:0000256" key="8">
    <source>
        <dbReference type="ARBA" id="ARBA00022989"/>
    </source>
</evidence>
<dbReference type="Proteomes" id="UP000623129">
    <property type="component" value="Unassembled WGS sequence"/>
</dbReference>
<comment type="caution">
    <text evidence="13">The sequence shown here is derived from an EMBL/GenBank/DDBJ whole genome shotgun (WGS) entry which is preliminary data.</text>
</comment>
<dbReference type="PROSITE" id="PS50939">
    <property type="entry name" value="CYTOCHROME_B561"/>
    <property type="match status" value="1"/>
</dbReference>
<keyword evidence="6" id="KW-0479">Metal-binding</keyword>
<protein>
    <submittedName>
        <fullName evidence="13">Putative ascorbate-specific transmembrane electron transporter 1</fullName>
    </submittedName>
</protein>
<dbReference type="GO" id="GO:0016491">
    <property type="term" value="F:oxidoreductase activity"/>
    <property type="evidence" value="ECO:0007669"/>
    <property type="project" value="InterPro"/>
</dbReference>
<reference evidence="13" key="1">
    <citation type="submission" date="2020-01" db="EMBL/GenBank/DDBJ databases">
        <title>Genome sequence of Kobresia littledalei, the first chromosome-level genome in the family Cyperaceae.</title>
        <authorList>
            <person name="Qu G."/>
        </authorList>
    </citation>
    <scope>NUCLEOTIDE SEQUENCE</scope>
    <source>
        <strain evidence="13">C.B.Clarke</strain>
        <tissue evidence="13">Leaf</tissue>
    </source>
</reference>
<evidence type="ECO:0000256" key="9">
    <source>
        <dbReference type="ARBA" id="ARBA00023004"/>
    </source>
</evidence>
<sequence>MTREMAAPVHVTAGIGIFFMTICTAETGLMQKSIAPNSISEGQVINFTGLFILLFGVAVTVTVALRRISV</sequence>
<keyword evidence="5 11" id="KW-0812">Transmembrane</keyword>
<keyword evidence="14" id="KW-1185">Reference proteome</keyword>
<keyword evidence="9" id="KW-0408">Iron</keyword>
<keyword evidence="10 11" id="KW-0472">Membrane</keyword>
<evidence type="ECO:0000256" key="4">
    <source>
        <dbReference type="ARBA" id="ARBA00022617"/>
    </source>
</evidence>
<accession>A0A833QCB5</accession>
<dbReference type="EMBL" id="SWLB01000029">
    <property type="protein sequence ID" value="KAF3320523.1"/>
    <property type="molecule type" value="Genomic_DNA"/>
</dbReference>
<dbReference type="AlphaFoldDB" id="A0A833QCB5"/>
<dbReference type="Gene3D" id="1.20.120.1770">
    <property type="match status" value="1"/>
</dbReference>
<dbReference type="PANTHER" id="PTHR10106">
    <property type="entry name" value="CYTOCHROME B561-RELATED"/>
    <property type="match status" value="1"/>
</dbReference>
<evidence type="ECO:0000256" key="5">
    <source>
        <dbReference type="ARBA" id="ARBA00022692"/>
    </source>
</evidence>
<evidence type="ECO:0000256" key="1">
    <source>
        <dbReference type="ARBA" id="ARBA00001970"/>
    </source>
</evidence>
<evidence type="ECO:0000256" key="3">
    <source>
        <dbReference type="ARBA" id="ARBA00022448"/>
    </source>
</evidence>
<name>A0A833QCB5_9POAL</name>
<organism evidence="13 14">
    <name type="scientific">Carex littledalei</name>
    <dbReference type="NCBI Taxonomy" id="544730"/>
    <lineage>
        <taxon>Eukaryota</taxon>
        <taxon>Viridiplantae</taxon>
        <taxon>Streptophyta</taxon>
        <taxon>Embryophyta</taxon>
        <taxon>Tracheophyta</taxon>
        <taxon>Spermatophyta</taxon>
        <taxon>Magnoliopsida</taxon>
        <taxon>Liliopsida</taxon>
        <taxon>Poales</taxon>
        <taxon>Cyperaceae</taxon>
        <taxon>Cyperoideae</taxon>
        <taxon>Cariceae</taxon>
        <taxon>Carex</taxon>
        <taxon>Carex subgen. Euthyceras</taxon>
    </lineage>
</organism>
<comment type="subcellular location">
    <subcellularLocation>
        <location evidence="2">Membrane</location>
        <topology evidence="2">Multi-pass membrane protein</topology>
    </subcellularLocation>
</comment>